<sequence length="237" mass="26572">MVPAHRNHHPLGHMAWHTALGLTPGPRTAVVHSKRASYEEFEHNLWFRWFLDMDLLECSFDATVFARNRARRLVHAAGRAMFDELMLAEHAKGLLSNAYSSVDGTLIEAVTSIKSFRPKNGPPSPATNDAPGHPSVDFRGTRRRHIPHAGTTDPEVRQRHKSRDRKAKLMFVDHALTGTATGCRWTSQAVGPTGMRNGRRYRSFWTRLVHAASIPGSEPPIWTMTRRLVRATCGIGT</sequence>
<proteinExistence type="predicted"/>
<feature type="region of interest" description="Disordered" evidence="1">
    <location>
        <begin position="115"/>
        <end position="163"/>
    </location>
</feature>
<dbReference type="PANTHER" id="PTHR35604:SF2">
    <property type="entry name" value="TRANSPOSASE INSH FOR INSERTION SEQUENCE ELEMENT IS5A-RELATED"/>
    <property type="match status" value="1"/>
</dbReference>
<comment type="caution">
    <text evidence="2">The sequence shown here is derived from an EMBL/GenBank/DDBJ whole genome shotgun (WGS) entry which is preliminary data.</text>
</comment>
<dbReference type="AlphaFoldDB" id="A0A6B1DV67"/>
<evidence type="ECO:0000313" key="2">
    <source>
        <dbReference type="EMBL" id="MYD91720.1"/>
    </source>
</evidence>
<organism evidence="2">
    <name type="scientific">Caldilineaceae bacterium SB0662_bin_9</name>
    <dbReference type="NCBI Taxonomy" id="2605258"/>
    <lineage>
        <taxon>Bacteria</taxon>
        <taxon>Bacillati</taxon>
        <taxon>Chloroflexota</taxon>
        <taxon>Caldilineae</taxon>
        <taxon>Caldilineales</taxon>
        <taxon>Caldilineaceae</taxon>
    </lineage>
</organism>
<evidence type="ECO:0000256" key="1">
    <source>
        <dbReference type="SAM" id="MobiDB-lite"/>
    </source>
</evidence>
<accession>A0A6B1DV67</accession>
<dbReference type="EMBL" id="VXPY01000110">
    <property type="protein sequence ID" value="MYD91720.1"/>
    <property type="molecule type" value="Genomic_DNA"/>
</dbReference>
<reference evidence="2" key="1">
    <citation type="submission" date="2019-09" db="EMBL/GenBank/DDBJ databases">
        <title>Characterisation of the sponge microbiome using genome-centric metagenomics.</title>
        <authorList>
            <person name="Engelberts J.P."/>
            <person name="Robbins S.J."/>
            <person name="De Goeij J.M."/>
            <person name="Aranda M."/>
            <person name="Bell S.C."/>
            <person name="Webster N.S."/>
        </authorList>
    </citation>
    <scope>NUCLEOTIDE SEQUENCE</scope>
    <source>
        <strain evidence="2">SB0662_bin_9</strain>
    </source>
</reference>
<gene>
    <name evidence="2" type="ORF">F4Y08_15540</name>
</gene>
<dbReference type="PANTHER" id="PTHR35604">
    <property type="entry name" value="TRANSPOSASE INSH FOR INSERTION SEQUENCE ELEMENT IS5A-RELATED"/>
    <property type="match status" value="1"/>
</dbReference>
<protein>
    <submittedName>
        <fullName evidence="2">Transposase</fullName>
    </submittedName>
</protein>
<name>A0A6B1DV67_9CHLR</name>